<evidence type="ECO:0000313" key="13">
    <source>
        <dbReference type="Proteomes" id="UP000694856"/>
    </source>
</evidence>
<dbReference type="RefSeq" id="XP_032353836.1">
    <property type="nucleotide sequence ID" value="XM_032497945.1"/>
</dbReference>
<evidence type="ECO:0000256" key="12">
    <source>
        <dbReference type="SAM" id="MobiDB-lite"/>
    </source>
</evidence>
<evidence type="ECO:0000256" key="9">
    <source>
        <dbReference type="ARBA" id="ARBA00023274"/>
    </source>
</evidence>
<dbReference type="Proteomes" id="UP000694856">
    <property type="component" value="Chromosome 15"/>
</dbReference>
<evidence type="ECO:0000256" key="7">
    <source>
        <dbReference type="ARBA" id="ARBA00022980"/>
    </source>
</evidence>
<keyword evidence="8" id="KW-0007">Acetylation</keyword>
<evidence type="ECO:0000256" key="8">
    <source>
        <dbReference type="ARBA" id="ARBA00022990"/>
    </source>
</evidence>
<keyword evidence="5" id="KW-0963">Cytoplasm</keyword>
<dbReference type="Pfam" id="PF01779">
    <property type="entry name" value="Ribosomal_L29e"/>
    <property type="match status" value="1"/>
</dbReference>
<comment type="similarity">
    <text evidence="2 11">Belongs to the eukaryotic ribosomal protein eL29 family.</text>
</comment>
<keyword evidence="13" id="KW-1185">Reference proteome</keyword>
<dbReference type="InterPro" id="IPR002673">
    <property type="entry name" value="Ribosomal_eL29"/>
</dbReference>
<evidence type="ECO:0000256" key="4">
    <source>
        <dbReference type="ARBA" id="ARBA00022481"/>
    </source>
</evidence>
<feature type="compositionally biased region" description="Basic and acidic residues" evidence="12">
    <location>
        <begin position="71"/>
        <end position="92"/>
    </location>
</feature>
<reference evidence="14" key="1">
    <citation type="submission" date="2025-08" db="UniProtKB">
        <authorList>
            <consortium name="RefSeq"/>
        </authorList>
    </citation>
    <scope>IDENTIFICATION</scope>
    <source>
        <tissue evidence="14">Ear skin</tissue>
    </source>
</reference>
<dbReference type="PANTHER" id="PTHR12884">
    <property type="entry name" value="60S RIBOSOMAL PROTEIN L29"/>
    <property type="match status" value="1"/>
</dbReference>
<evidence type="ECO:0000256" key="11">
    <source>
        <dbReference type="RuleBase" id="RU364026"/>
    </source>
</evidence>
<keyword evidence="7 11" id="KW-0689">Ribosomal protein</keyword>
<evidence type="ECO:0000313" key="14">
    <source>
        <dbReference type="RefSeq" id="XP_032353836.1"/>
    </source>
</evidence>
<dbReference type="PANTHER" id="PTHR12884:SF18">
    <property type="entry name" value="60S RIBOSOMAL PROTEIN L29"/>
    <property type="match status" value="1"/>
</dbReference>
<evidence type="ECO:0000256" key="5">
    <source>
        <dbReference type="ARBA" id="ARBA00022490"/>
    </source>
</evidence>
<keyword evidence="4" id="KW-0488">Methylation</keyword>
<feature type="region of interest" description="Disordered" evidence="12">
    <location>
        <begin position="71"/>
        <end position="98"/>
    </location>
</feature>
<comment type="subunit">
    <text evidence="3">Component of the large ribosomal subunit.</text>
</comment>
<dbReference type="GO" id="GO:0003735">
    <property type="term" value="F:structural constituent of ribosome"/>
    <property type="evidence" value="ECO:0007669"/>
    <property type="project" value="UniProtKB-UniRule"/>
</dbReference>
<accession>A0A8B8UGZ4</accession>
<dbReference type="GeneID" id="102508838"/>
<dbReference type="AlphaFoldDB" id="A0A8B8UGZ4"/>
<feature type="compositionally biased region" description="Low complexity" evidence="12">
    <location>
        <begin position="127"/>
        <end position="147"/>
    </location>
</feature>
<protein>
    <recommendedName>
        <fullName evidence="11">60S ribosomal protein L29</fullName>
    </recommendedName>
</protein>
<dbReference type="GO" id="GO:0002181">
    <property type="term" value="P:cytoplasmic translation"/>
    <property type="evidence" value="ECO:0007669"/>
    <property type="project" value="TreeGrafter"/>
</dbReference>
<evidence type="ECO:0000256" key="2">
    <source>
        <dbReference type="ARBA" id="ARBA00010247"/>
    </source>
</evidence>
<dbReference type="GO" id="GO:0022625">
    <property type="term" value="C:cytosolic large ribosomal subunit"/>
    <property type="evidence" value="ECO:0007669"/>
    <property type="project" value="TreeGrafter"/>
</dbReference>
<evidence type="ECO:0000256" key="10">
    <source>
        <dbReference type="ARBA" id="ARBA00034092"/>
    </source>
</evidence>
<feature type="region of interest" description="Disordered" evidence="12">
    <location>
        <begin position="120"/>
        <end position="163"/>
    </location>
</feature>
<comment type="function">
    <text evidence="10">Component of the large ribosomal subunit. The ribosome is a large ribonucleoprotein complex responsible for the synthesis of proteins in the cell.</text>
</comment>
<keyword evidence="9 11" id="KW-0687">Ribonucleoprotein</keyword>
<proteinExistence type="inferred from homology"/>
<evidence type="ECO:0000256" key="1">
    <source>
        <dbReference type="ARBA" id="ARBA00004496"/>
    </source>
</evidence>
<dbReference type="KEGG" id="cfr:102508838"/>
<evidence type="ECO:0000256" key="3">
    <source>
        <dbReference type="ARBA" id="ARBA00011133"/>
    </source>
</evidence>
<dbReference type="Gene3D" id="6.10.140.1730">
    <property type="match status" value="1"/>
</dbReference>
<evidence type="ECO:0000256" key="6">
    <source>
        <dbReference type="ARBA" id="ARBA00022553"/>
    </source>
</evidence>
<keyword evidence="6" id="KW-0597">Phosphoprotein</keyword>
<name>A0A8B8UGZ4_CAMFR</name>
<gene>
    <name evidence="14" type="primary">LOC102508838</name>
</gene>
<sequence length="163" mass="18332">MAKWKCHITHNQCRKWHRNGIKNLQSQRYEPLKGVDPKFLRNMRFVKKHKRGLKTQANNTKAMSARAEAVKALRKPKEVKPKIPEGSSRDLSRLACTAHPKLRKRARVRIAKGLRLCRPKAKDEAQTKAAASAAAPAPKGAQAPTKAPEQRFSSTDVRIEGLV</sequence>
<organism evidence="13 14">
    <name type="scientific">Camelus ferus</name>
    <name type="common">Wild bactrian camel</name>
    <name type="synonym">Camelus bactrianus ferus</name>
    <dbReference type="NCBI Taxonomy" id="419612"/>
    <lineage>
        <taxon>Eukaryota</taxon>
        <taxon>Metazoa</taxon>
        <taxon>Chordata</taxon>
        <taxon>Craniata</taxon>
        <taxon>Vertebrata</taxon>
        <taxon>Euteleostomi</taxon>
        <taxon>Mammalia</taxon>
        <taxon>Eutheria</taxon>
        <taxon>Laurasiatheria</taxon>
        <taxon>Artiodactyla</taxon>
        <taxon>Tylopoda</taxon>
        <taxon>Camelidae</taxon>
        <taxon>Camelus</taxon>
    </lineage>
</organism>
<comment type="subcellular location">
    <subcellularLocation>
        <location evidence="1">Cytoplasm</location>
    </subcellularLocation>
</comment>